<accession>A0A7W6G1P0</accession>
<gene>
    <name evidence="2" type="ORF">GGQ73_001840</name>
</gene>
<feature type="transmembrane region" description="Helical" evidence="1">
    <location>
        <begin position="278"/>
        <end position="299"/>
    </location>
</feature>
<dbReference type="EMBL" id="JACIDV010000004">
    <property type="protein sequence ID" value="MBB3945905.1"/>
    <property type="molecule type" value="Genomic_DNA"/>
</dbReference>
<dbReference type="RefSeq" id="WP_183895665.1">
    <property type="nucleotide sequence ID" value="NZ_JACIDV010000004.1"/>
</dbReference>
<feature type="transmembrane region" description="Helical" evidence="1">
    <location>
        <begin position="423"/>
        <end position="441"/>
    </location>
</feature>
<feature type="transmembrane region" description="Helical" evidence="1">
    <location>
        <begin position="233"/>
        <end position="266"/>
    </location>
</feature>
<feature type="transmembrane region" description="Helical" evidence="1">
    <location>
        <begin position="397"/>
        <end position="416"/>
    </location>
</feature>
<feature type="transmembrane region" description="Helical" evidence="1">
    <location>
        <begin position="185"/>
        <end position="202"/>
    </location>
</feature>
<comment type="caution">
    <text evidence="2">The sequence shown here is derived from an EMBL/GenBank/DDBJ whole genome shotgun (WGS) entry which is preliminary data.</text>
</comment>
<keyword evidence="1" id="KW-0472">Membrane</keyword>
<keyword evidence="3" id="KW-1185">Reference proteome</keyword>
<feature type="transmembrane region" description="Helical" evidence="1">
    <location>
        <begin position="48"/>
        <end position="65"/>
    </location>
</feature>
<feature type="transmembrane region" description="Helical" evidence="1">
    <location>
        <begin position="21"/>
        <end position="42"/>
    </location>
</feature>
<reference evidence="2 3" key="1">
    <citation type="submission" date="2020-08" db="EMBL/GenBank/DDBJ databases">
        <title>Genomic Encyclopedia of Type Strains, Phase IV (KMG-IV): sequencing the most valuable type-strain genomes for metagenomic binning, comparative biology and taxonomic classification.</title>
        <authorList>
            <person name="Goeker M."/>
        </authorList>
    </citation>
    <scope>NUCLEOTIDE SEQUENCE [LARGE SCALE GENOMIC DNA]</scope>
    <source>
        <strain evidence="2 3">DSM 26438</strain>
    </source>
</reference>
<evidence type="ECO:0000313" key="2">
    <source>
        <dbReference type="EMBL" id="MBB3945905.1"/>
    </source>
</evidence>
<organism evidence="2 3">
    <name type="scientific">Rhizobium skierniewicense</name>
    <dbReference type="NCBI Taxonomy" id="984260"/>
    <lineage>
        <taxon>Bacteria</taxon>
        <taxon>Pseudomonadati</taxon>
        <taxon>Pseudomonadota</taxon>
        <taxon>Alphaproteobacteria</taxon>
        <taxon>Hyphomicrobiales</taxon>
        <taxon>Rhizobiaceae</taxon>
        <taxon>Rhizobium/Agrobacterium group</taxon>
        <taxon>Rhizobium</taxon>
    </lineage>
</organism>
<proteinExistence type="predicted"/>
<evidence type="ECO:0008006" key="4">
    <source>
        <dbReference type="Google" id="ProtNLM"/>
    </source>
</evidence>
<feature type="transmembrane region" description="Helical" evidence="1">
    <location>
        <begin position="77"/>
        <end position="97"/>
    </location>
</feature>
<sequence>MAITLYSRPLVKIAGNPSAAWLMAWVFLQAVLIIFVLVASAFDALTTTTVWIALLVIVATSLRWSKPRIELGKTVTFGSVLFSAFFAFQLFKCVFFQEFTLDAQTYGLPRLGLWMNYQSVLIHMPTEQINIFSNEWNGEINALLYGIAAGNVQGLMFGNLEIFLVAFLSICLLSRQLGASRQWSAMVAAVLSTAPVCLGVAGTLKGDLLAVPAVAMAASWIVIYCRKQTAVSAAMVIACCALAVGAKITAVFPAAMISIILVYLSIRGRSFLTLVNGALLSLVISLAFMSRYIANIFVYGTPLKRTANETVQAGVATFLDSSRFVARMFIRSSPDSGQQFGWLLAGGFGFSGILCAGLLIYQVKGKWIDGMRTALALGALAALGMACFMIPAPPWSFRYFVPSVIIGVTAIASISFRSKIAAIVLSVGAVLVIFMNSQYLIRVGEINANSSFGKSLQRAKHTSPVERIFLSYPPLRKEFGFGKIDIDGETPLTIAVHAFLNRPSGALVGSRAQNRLIYFSTERDLFEAVKAQCFDVIALTKFKPIPLENTARSALLENGYSIITDGELVSVSKRNVSCAVSTTTERS</sequence>
<feature type="transmembrane region" description="Helical" evidence="1">
    <location>
        <begin position="342"/>
        <end position="361"/>
    </location>
</feature>
<feature type="transmembrane region" description="Helical" evidence="1">
    <location>
        <begin position="154"/>
        <end position="173"/>
    </location>
</feature>
<keyword evidence="1" id="KW-0812">Transmembrane</keyword>
<evidence type="ECO:0000256" key="1">
    <source>
        <dbReference type="SAM" id="Phobius"/>
    </source>
</evidence>
<evidence type="ECO:0000313" key="3">
    <source>
        <dbReference type="Proteomes" id="UP000565286"/>
    </source>
</evidence>
<dbReference type="Proteomes" id="UP000565286">
    <property type="component" value="Unassembled WGS sequence"/>
</dbReference>
<feature type="transmembrane region" description="Helical" evidence="1">
    <location>
        <begin position="373"/>
        <end position="391"/>
    </location>
</feature>
<dbReference type="AlphaFoldDB" id="A0A7W6G1P0"/>
<keyword evidence="1" id="KW-1133">Transmembrane helix</keyword>
<protein>
    <recommendedName>
        <fullName evidence="4">Glycosyltransferase RgtA/B/C/D-like domain-containing protein</fullName>
    </recommendedName>
</protein>
<name>A0A7W6G1P0_9HYPH</name>